<protein>
    <recommendedName>
        <fullName evidence="3">Ash family protein</fullName>
    </recommendedName>
</protein>
<accession>A0A6D0K6N9</accession>
<evidence type="ECO:0008006" key="3">
    <source>
        <dbReference type="Google" id="ProtNLM"/>
    </source>
</evidence>
<evidence type="ECO:0000313" key="1">
    <source>
        <dbReference type="EMBL" id="MWT84091.1"/>
    </source>
</evidence>
<evidence type="ECO:0000313" key="2">
    <source>
        <dbReference type="Proteomes" id="UP000480485"/>
    </source>
</evidence>
<reference evidence="1 2" key="1">
    <citation type="submission" date="2019-12" db="EMBL/GenBank/DDBJ databases">
        <title>Enteriobacteria Tanzani isolates_8377-8380.</title>
        <authorList>
            <person name="Subbiah M."/>
            <person name="Call D."/>
        </authorList>
    </citation>
    <scope>NUCLEOTIDE SEQUENCE [LARGE SCALE GENOMIC DNA]</scope>
    <source>
        <strain evidence="1 2">8378wC7</strain>
    </source>
</reference>
<organism evidence="1 2">
    <name type="scientific">Escherichia coli</name>
    <dbReference type="NCBI Taxonomy" id="562"/>
    <lineage>
        <taxon>Bacteria</taxon>
        <taxon>Pseudomonadati</taxon>
        <taxon>Pseudomonadota</taxon>
        <taxon>Gammaproteobacteria</taxon>
        <taxon>Enterobacterales</taxon>
        <taxon>Enterobacteriaceae</taxon>
        <taxon>Escherichia</taxon>
    </lineage>
</organism>
<sequence>MSFSQKNRLPCRNQSGYISAAPHKTGAGFRSLLTNEAHNRASGFFVRTVLPRLFRTRIMVGRTGPTSVGPVSSFAGTANPVRLATHSFAALDGEYPKTHKRRGQTPWQTANSTALSRSVVTSRLKSTADFSAHHASRKSCTSICCMSAVTHYRTAIPPLFSAIWRMICASFSSSSSSKTNSINYCSGPFLHLAAGGLRTSVTRGLPQ</sequence>
<dbReference type="EMBL" id="WTRN01000014">
    <property type="protein sequence ID" value="MWT84091.1"/>
    <property type="molecule type" value="Genomic_DNA"/>
</dbReference>
<proteinExistence type="predicted"/>
<dbReference type="AlphaFoldDB" id="A0A6D0K6N9"/>
<gene>
    <name evidence="1" type="ORF">GP954_02600</name>
</gene>
<dbReference type="Proteomes" id="UP000480485">
    <property type="component" value="Unassembled WGS sequence"/>
</dbReference>
<comment type="caution">
    <text evidence="1">The sequence shown here is derived from an EMBL/GenBank/DDBJ whole genome shotgun (WGS) entry which is preliminary data.</text>
</comment>
<name>A0A6D0K6N9_ECOLX</name>